<keyword evidence="2" id="KW-1185">Reference proteome</keyword>
<gene>
    <name evidence="1" type="ORF">ACFPCY_38385</name>
</gene>
<dbReference type="Proteomes" id="UP001595872">
    <property type="component" value="Unassembled WGS sequence"/>
</dbReference>
<proteinExistence type="predicted"/>
<organism evidence="1 2">
    <name type="scientific">Actinomadura gamaensis</name>
    <dbReference type="NCBI Taxonomy" id="1763541"/>
    <lineage>
        <taxon>Bacteria</taxon>
        <taxon>Bacillati</taxon>
        <taxon>Actinomycetota</taxon>
        <taxon>Actinomycetes</taxon>
        <taxon>Streptosporangiales</taxon>
        <taxon>Thermomonosporaceae</taxon>
        <taxon>Actinomadura</taxon>
    </lineage>
</organism>
<sequence length="49" mass="5506">MPTAVWNYAELLAEQERYSEIGELMDKARELELDTDVMAHLIALANGLA</sequence>
<comment type="caution">
    <text evidence="1">The sequence shown here is derived from an EMBL/GenBank/DDBJ whole genome shotgun (WGS) entry which is preliminary data.</text>
</comment>
<dbReference type="RefSeq" id="WP_378263921.1">
    <property type="nucleotide sequence ID" value="NZ_JBHSIT010000015.1"/>
</dbReference>
<evidence type="ECO:0000313" key="2">
    <source>
        <dbReference type="Proteomes" id="UP001595872"/>
    </source>
</evidence>
<dbReference type="EMBL" id="JBHSIT010000015">
    <property type="protein sequence ID" value="MFC4913219.1"/>
    <property type="molecule type" value="Genomic_DNA"/>
</dbReference>
<accession>A0ABV9UBH0</accession>
<protein>
    <submittedName>
        <fullName evidence="1">Uncharacterized protein</fullName>
    </submittedName>
</protein>
<reference evidence="2" key="1">
    <citation type="journal article" date="2019" name="Int. J. Syst. Evol. Microbiol.">
        <title>The Global Catalogue of Microorganisms (GCM) 10K type strain sequencing project: providing services to taxonomists for standard genome sequencing and annotation.</title>
        <authorList>
            <consortium name="The Broad Institute Genomics Platform"/>
            <consortium name="The Broad Institute Genome Sequencing Center for Infectious Disease"/>
            <person name="Wu L."/>
            <person name="Ma J."/>
        </authorList>
    </citation>
    <scope>NUCLEOTIDE SEQUENCE [LARGE SCALE GENOMIC DNA]</scope>
    <source>
        <strain evidence="2">KLKA75</strain>
    </source>
</reference>
<evidence type="ECO:0000313" key="1">
    <source>
        <dbReference type="EMBL" id="MFC4913219.1"/>
    </source>
</evidence>
<name>A0ABV9UBH0_9ACTN</name>